<gene>
    <name evidence="3" type="ORF">AWN68_04895</name>
</gene>
<reference evidence="3 4" key="1">
    <citation type="submission" date="2016-01" db="EMBL/GenBank/DDBJ databases">
        <title>Genome sequencing of Roseivirga echinicomitans KMM 6058.</title>
        <authorList>
            <person name="Selvaratnam C."/>
            <person name="Thevarajoo S."/>
            <person name="Goh K.M."/>
            <person name="Ee R."/>
            <person name="Chan K.-G."/>
            <person name="Chong C.S."/>
        </authorList>
    </citation>
    <scope>NUCLEOTIDE SEQUENCE [LARGE SCALE GENOMIC DNA]</scope>
    <source>
        <strain evidence="3 4">KMM 6058</strain>
    </source>
</reference>
<sequence length="502" mass="57457">MEQNNHDFSIPQRQPSVAIGIILIKFFRMTIRAMWPILVSLIIGRRAGSTFDDIILYVVIGFAAYNLIGSVLTYFRFYYYIKDNAIVLDKGVLKKTRTNIPFERIQTINFSQNLLHRLFNVVSVEIDSAGANKSEISIDALSKDEAIALREYIIAEKEHLISESGTEEEKEISLDRSPSELLLHLTPSDLLKVGVSQNHLRSMGIIFAFVFTTMNELTNDIGDFVSDQFTQFESFAEHNTLFAFVVSAILVTVISFLFSLGNSLLKYYDLKLWMSKNGLKLVRGLLNREEVTINRNKVQMVSWSTNPIRKLFKMYTLQIAQASSSEVNAHKSKINVPGSYKEQLAKVINMVFPSEYLGTEVKHSISPVIKFRIVLFYGVLPSLVALSAWFLIQDTAFYFLLALPLSFFLGQAYHKKRSYEINEELIRSNGGIVGTENVLTQIHKIQAVKVKQSWYQRRKQLATIKLYTAAGEMSIPYIRLSEALQLENFVLYRVQTDKREWM</sequence>
<feature type="domain" description="YdbS-like PH" evidence="2">
    <location>
        <begin position="268"/>
        <end position="329"/>
    </location>
</feature>
<dbReference type="STRING" id="296218.AWN68_04895"/>
<dbReference type="PIRSF" id="PIRSF026631">
    <property type="entry name" value="UCP026631"/>
    <property type="match status" value="1"/>
</dbReference>
<dbReference type="Pfam" id="PF03703">
    <property type="entry name" value="bPH_2"/>
    <property type="match status" value="3"/>
</dbReference>
<keyword evidence="4" id="KW-1185">Reference proteome</keyword>
<dbReference type="EMBL" id="LRDB01000012">
    <property type="protein sequence ID" value="KYG78970.1"/>
    <property type="molecule type" value="Genomic_DNA"/>
</dbReference>
<keyword evidence="1" id="KW-0812">Transmembrane</keyword>
<name>A0A150XJT5_9BACT</name>
<evidence type="ECO:0000256" key="1">
    <source>
        <dbReference type="SAM" id="Phobius"/>
    </source>
</evidence>
<protein>
    <recommendedName>
        <fullName evidence="2">YdbS-like PH domain-containing protein</fullName>
    </recommendedName>
</protein>
<feature type="transmembrane region" description="Helical" evidence="1">
    <location>
        <begin position="371"/>
        <end position="390"/>
    </location>
</feature>
<evidence type="ECO:0000259" key="2">
    <source>
        <dbReference type="Pfam" id="PF03703"/>
    </source>
</evidence>
<organism evidence="3 4">
    <name type="scientific">Roseivirga echinicomitans</name>
    <dbReference type="NCBI Taxonomy" id="296218"/>
    <lineage>
        <taxon>Bacteria</taxon>
        <taxon>Pseudomonadati</taxon>
        <taxon>Bacteroidota</taxon>
        <taxon>Cytophagia</taxon>
        <taxon>Cytophagales</taxon>
        <taxon>Roseivirgaceae</taxon>
        <taxon>Roseivirga</taxon>
    </lineage>
</organism>
<feature type="transmembrane region" description="Helical" evidence="1">
    <location>
        <begin position="241"/>
        <end position="265"/>
    </location>
</feature>
<feature type="transmembrane region" description="Helical" evidence="1">
    <location>
        <begin position="17"/>
        <end position="42"/>
    </location>
</feature>
<feature type="domain" description="YdbS-like PH" evidence="2">
    <location>
        <begin position="74"/>
        <end position="153"/>
    </location>
</feature>
<dbReference type="RefSeq" id="WP_068414996.1">
    <property type="nucleotide sequence ID" value="NZ_LRDB01000012.1"/>
</dbReference>
<dbReference type="PANTHER" id="PTHR34473">
    <property type="entry name" value="UPF0699 TRANSMEMBRANE PROTEIN YDBS"/>
    <property type="match status" value="1"/>
</dbReference>
<feature type="transmembrane region" description="Helical" evidence="1">
    <location>
        <begin position="396"/>
        <end position="413"/>
    </location>
</feature>
<evidence type="ECO:0000313" key="3">
    <source>
        <dbReference type="EMBL" id="KYG78970.1"/>
    </source>
</evidence>
<dbReference type="OrthoDB" id="1049931at2"/>
<comment type="caution">
    <text evidence="3">The sequence shown here is derived from an EMBL/GenBank/DDBJ whole genome shotgun (WGS) entry which is preliminary data.</text>
</comment>
<keyword evidence="1" id="KW-0472">Membrane</keyword>
<evidence type="ECO:0000313" key="4">
    <source>
        <dbReference type="Proteomes" id="UP000075615"/>
    </source>
</evidence>
<keyword evidence="1" id="KW-1133">Transmembrane helix</keyword>
<feature type="domain" description="YdbS-like PH" evidence="2">
    <location>
        <begin position="417"/>
        <end position="489"/>
    </location>
</feature>
<dbReference type="AlphaFoldDB" id="A0A150XJT5"/>
<dbReference type="InterPro" id="IPR005182">
    <property type="entry name" value="YdbS-like_PH"/>
</dbReference>
<accession>A0A150XJT5</accession>
<dbReference type="Proteomes" id="UP000075615">
    <property type="component" value="Unassembled WGS sequence"/>
</dbReference>
<dbReference type="PANTHER" id="PTHR34473:SF2">
    <property type="entry name" value="UPF0699 TRANSMEMBRANE PROTEIN YDBT"/>
    <property type="match status" value="1"/>
</dbReference>
<proteinExistence type="predicted"/>
<feature type="transmembrane region" description="Helical" evidence="1">
    <location>
        <begin position="54"/>
        <end position="75"/>
    </location>
</feature>
<dbReference type="InterPro" id="IPR014529">
    <property type="entry name" value="UCP026631"/>
</dbReference>